<dbReference type="InterPro" id="IPR002925">
    <property type="entry name" value="Dienelactn_hydro"/>
</dbReference>
<dbReference type="Gene3D" id="3.40.50.1820">
    <property type="entry name" value="alpha/beta hydrolase"/>
    <property type="match status" value="1"/>
</dbReference>
<dbReference type="RefSeq" id="WP_051513955.1">
    <property type="nucleotide sequence ID" value="NZ_AONB01000001.1"/>
</dbReference>
<reference evidence="2 3" key="2">
    <citation type="journal article" date="2015" name="Syst. Appl. Microbiol.">
        <title>Nitrincola nitratireducens sp. nov. isolated from a haloalkaline crater lake.</title>
        <authorList>
            <person name="Singh A."/>
            <person name="Vaidya B."/>
            <person name="Tanuku N.R."/>
            <person name="Pinnaka A.K."/>
        </authorList>
    </citation>
    <scope>NUCLEOTIDE SEQUENCE [LARGE SCALE GENOMIC DNA]</scope>
    <source>
        <strain evidence="2 3">AK23</strain>
    </source>
</reference>
<dbReference type="OrthoDB" id="9787933at2"/>
<evidence type="ECO:0000259" key="1">
    <source>
        <dbReference type="Pfam" id="PF01738"/>
    </source>
</evidence>
<dbReference type="GO" id="GO:0016787">
    <property type="term" value="F:hydrolase activity"/>
    <property type="evidence" value="ECO:0007669"/>
    <property type="project" value="InterPro"/>
</dbReference>
<feature type="domain" description="Dienelactone hydrolase" evidence="1">
    <location>
        <begin position="21"/>
        <end position="230"/>
    </location>
</feature>
<dbReference type="STRING" id="1229521.D791_00381"/>
<comment type="caution">
    <text evidence="2">The sequence shown here is derived from an EMBL/GenBank/DDBJ whole genome shotgun (WGS) entry which is preliminary data.</text>
</comment>
<dbReference type="AlphaFoldDB" id="W9V0M3"/>
<dbReference type="InterPro" id="IPR050261">
    <property type="entry name" value="FrsA_esterase"/>
</dbReference>
<dbReference type="EMBL" id="AONB01000001">
    <property type="protein sequence ID" value="EXJ13033.1"/>
    <property type="molecule type" value="Genomic_DNA"/>
</dbReference>
<dbReference type="Pfam" id="PF01738">
    <property type="entry name" value="DLH"/>
    <property type="match status" value="1"/>
</dbReference>
<reference evidence="3" key="1">
    <citation type="submission" date="2012-11" db="EMBL/GenBank/DDBJ databases">
        <authorList>
            <person name="Singh A."/>
            <person name="Pinnaka A.K."/>
            <person name="Vaidya B."/>
        </authorList>
    </citation>
    <scope>NUCLEOTIDE SEQUENCE [LARGE SCALE GENOMIC DNA]</scope>
    <source>
        <strain evidence="3">AK23</strain>
    </source>
</reference>
<organism evidence="2 3">
    <name type="scientific">Nitrincola nitratireducens</name>
    <dbReference type="NCBI Taxonomy" id="1229521"/>
    <lineage>
        <taxon>Bacteria</taxon>
        <taxon>Pseudomonadati</taxon>
        <taxon>Pseudomonadota</taxon>
        <taxon>Gammaproteobacteria</taxon>
        <taxon>Oceanospirillales</taxon>
        <taxon>Oceanospirillaceae</taxon>
        <taxon>Nitrincola</taxon>
    </lineage>
</organism>
<dbReference type="PANTHER" id="PTHR22946">
    <property type="entry name" value="DIENELACTONE HYDROLASE DOMAIN-CONTAINING PROTEIN-RELATED"/>
    <property type="match status" value="1"/>
</dbReference>
<dbReference type="InterPro" id="IPR029058">
    <property type="entry name" value="AB_hydrolase_fold"/>
</dbReference>
<gene>
    <name evidence="2" type="ORF">D791_00381</name>
</gene>
<evidence type="ECO:0000313" key="2">
    <source>
        <dbReference type="EMBL" id="EXJ13033.1"/>
    </source>
</evidence>
<protein>
    <submittedName>
        <fullName evidence="2">Putative esterase</fullName>
    </submittedName>
</protein>
<dbReference type="PANTHER" id="PTHR22946:SF0">
    <property type="entry name" value="DIENELACTONE HYDROLASE DOMAIN-CONTAINING PROTEIN"/>
    <property type="match status" value="1"/>
</dbReference>
<proteinExistence type="predicted"/>
<dbReference type="Proteomes" id="UP000019464">
    <property type="component" value="Unassembled WGS sequence"/>
</dbReference>
<dbReference type="SUPFAM" id="SSF53474">
    <property type="entry name" value="alpha/beta-Hydrolases"/>
    <property type="match status" value="1"/>
</dbReference>
<evidence type="ECO:0000313" key="3">
    <source>
        <dbReference type="Proteomes" id="UP000019464"/>
    </source>
</evidence>
<sequence length="232" mass="25995">MTQAITQTLNNIQFSHQYVKAKNTSNSKTLLLYPTWAGITDFEREIAQRMSHMGWNVWIIDVFGGGTDLSDLEKRSDAMSRLLSNYEELRNTLRNFAKFALEQDAHSDTVSVMGYCLGGLCAIQSTLWVEDVTRGVSLHGLLNFPKTPASVENASLLILNGASDPMVPIEDIERTRAYLNTMNIDWTFVDLGHAMHSFAIPDAQSPERGVAYHASADQKSWNYLVGFLNTEK</sequence>
<keyword evidence="3" id="KW-1185">Reference proteome</keyword>
<accession>W9V0M3</accession>
<name>W9V0M3_9GAMM</name>